<evidence type="ECO:0000256" key="2">
    <source>
        <dbReference type="SAM" id="SignalP"/>
    </source>
</evidence>
<dbReference type="Proteomes" id="UP000192722">
    <property type="component" value="Unassembled WGS sequence"/>
</dbReference>
<keyword evidence="5" id="KW-1185">Reference proteome</keyword>
<dbReference type="PROSITE" id="PS51127">
    <property type="entry name" value="BIG1"/>
    <property type="match status" value="1"/>
</dbReference>
<keyword evidence="2" id="KW-0732">Signal</keyword>
<gene>
    <name evidence="4" type="ORF">BS639_17100</name>
</gene>
<evidence type="ECO:0000313" key="5">
    <source>
        <dbReference type="Proteomes" id="UP000192722"/>
    </source>
</evidence>
<proteinExistence type="inferred from homology"/>
<name>A0ABX3TXQ1_9GAMM</name>
<dbReference type="Gene3D" id="2.60.40.10">
    <property type="entry name" value="Immunoglobulins"/>
    <property type="match status" value="1"/>
</dbReference>
<dbReference type="EMBL" id="MRWD01000044">
    <property type="protein sequence ID" value="ORJ20012.1"/>
    <property type="molecule type" value="Genomic_DNA"/>
</dbReference>
<dbReference type="SUPFAM" id="SSF49373">
    <property type="entry name" value="Invasin/intimin cell-adhesion fragments"/>
    <property type="match status" value="1"/>
</dbReference>
<feature type="chain" id="PRO_5046168785" description="Big-1 domain-containing protein" evidence="2">
    <location>
        <begin position="21"/>
        <end position="187"/>
    </location>
</feature>
<dbReference type="InterPro" id="IPR013783">
    <property type="entry name" value="Ig-like_fold"/>
</dbReference>
<evidence type="ECO:0000313" key="4">
    <source>
        <dbReference type="EMBL" id="ORJ20012.1"/>
    </source>
</evidence>
<dbReference type="Pfam" id="PF02369">
    <property type="entry name" value="Big_1"/>
    <property type="match status" value="1"/>
</dbReference>
<dbReference type="InterPro" id="IPR008964">
    <property type="entry name" value="Invasin/intimin_cell_adhesion"/>
</dbReference>
<dbReference type="SMART" id="SM00634">
    <property type="entry name" value="BID_1"/>
    <property type="match status" value="1"/>
</dbReference>
<accession>A0ABX3TXQ1</accession>
<comment type="caution">
    <text evidence="4">The sequence shown here is derived from an EMBL/GenBank/DDBJ whole genome shotgun (WGS) entry which is preliminary data.</text>
</comment>
<sequence length="187" mass="18805">MFSKILAFLTSIYLKPAAPATTTQEPTMSNVLVLTLIANGAIADGSAVNTIQAKVTDATGVAVAAQIVSLTAGAGVGVNIPASLVTDANGVASVNITSATAGTYNVTATLADGTSQNVSVLFNAVTLIGTATSAATLTAATATAAALSPLAELKAKTEAFFEFVEHGIEVLGEEAEAELVSLKEKYW</sequence>
<evidence type="ECO:0000259" key="3">
    <source>
        <dbReference type="PROSITE" id="PS51127"/>
    </source>
</evidence>
<protein>
    <recommendedName>
        <fullName evidence="3">Big-1 domain-containing protein</fullName>
    </recommendedName>
</protein>
<comment type="similarity">
    <text evidence="1">Belongs to the intimin/invasin family.</text>
</comment>
<dbReference type="InterPro" id="IPR003344">
    <property type="entry name" value="Big_1_dom"/>
</dbReference>
<feature type="domain" description="Big-1" evidence="3">
    <location>
        <begin position="31"/>
        <end position="123"/>
    </location>
</feature>
<reference evidence="4 5" key="1">
    <citation type="journal article" date="2017" name="Int. J. Syst. Evol. Microbiol.">
        <title>Rouxiella badensis sp. nov. and Rouxiella silvae sp. nov. isolated from peat bog soil in Germany and emendation of the genus description.</title>
        <authorList>
            <person name="Le Fleche-Mateos A."/>
            <person name="Kugler J.H."/>
            <person name="Hansen S.H."/>
            <person name="Syldatk C."/>
            <person name="Hausmann R."/>
            <person name="Lomprez F."/>
            <person name="Vandenbogaert M."/>
            <person name="Manuguerra J.C."/>
            <person name="Grimont P.A."/>
        </authorList>
    </citation>
    <scope>NUCLEOTIDE SEQUENCE [LARGE SCALE GENOMIC DNA]</scope>
    <source>
        <strain evidence="4 5">213</strain>
    </source>
</reference>
<organism evidence="4 5">
    <name type="scientific">Rouxiella silvae</name>
    <dbReference type="NCBI Taxonomy" id="1646373"/>
    <lineage>
        <taxon>Bacteria</taxon>
        <taxon>Pseudomonadati</taxon>
        <taxon>Pseudomonadota</taxon>
        <taxon>Gammaproteobacteria</taxon>
        <taxon>Enterobacterales</taxon>
        <taxon>Yersiniaceae</taxon>
        <taxon>Rouxiella</taxon>
    </lineage>
</organism>
<feature type="signal peptide" evidence="2">
    <location>
        <begin position="1"/>
        <end position="20"/>
    </location>
</feature>
<evidence type="ECO:0000256" key="1">
    <source>
        <dbReference type="ARBA" id="ARBA00010116"/>
    </source>
</evidence>